<gene>
    <name evidence="3" type="ORF">C6Y40_01765</name>
</gene>
<dbReference type="InterPro" id="IPR007372">
    <property type="entry name" value="Lipid/polyisoprenoid-bd_YceI"/>
</dbReference>
<protein>
    <submittedName>
        <fullName evidence="3">YceI family protein</fullName>
    </submittedName>
</protein>
<keyword evidence="1" id="KW-0732">Signal</keyword>
<proteinExistence type="predicted"/>
<dbReference type="PANTHER" id="PTHR34406:SF1">
    <property type="entry name" value="PROTEIN YCEI"/>
    <property type="match status" value="1"/>
</dbReference>
<organism evidence="3 4">
    <name type="scientific">Alteromonas alba</name>
    <dbReference type="NCBI Taxonomy" id="2079529"/>
    <lineage>
        <taxon>Bacteria</taxon>
        <taxon>Pseudomonadati</taxon>
        <taxon>Pseudomonadota</taxon>
        <taxon>Gammaproteobacteria</taxon>
        <taxon>Alteromonadales</taxon>
        <taxon>Alteromonadaceae</taxon>
        <taxon>Alteromonas/Salinimonas group</taxon>
        <taxon>Alteromonas</taxon>
    </lineage>
</organism>
<name>A0A2S9VFK5_9ALTE</name>
<dbReference type="Pfam" id="PF04264">
    <property type="entry name" value="YceI"/>
    <property type="match status" value="1"/>
</dbReference>
<sequence length="190" mass="20180">MLKQSLVLLSSLLVAPTFADWTVAPEQSSLHFMSTKNAQVTEVHAFEELSGSVSDSGKLMIEVPLSSVNTNIPIRNTRMQEKLFNVAKFPAATFTADVPADLMKLQPGSSTTAKVDGTLSLHGVEAPVSFNVSVSKVSADTMVVNTVSPTLIGAETFGLTAGLDMLQNIAGLKSITQTSPVTFSVTFEME</sequence>
<keyword evidence="4" id="KW-1185">Reference proteome</keyword>
<feature type="signal peptide" evidence="1">
    <location>
        <begin position="1"/>
        <end position="19"/>
    </location>
</feature>
<dbReference type="SMART" id="SM00867">
    <property type="entry name" value="YceI"/>
    <property type="match status" value="1"/>
</dbReference>
<evidence type="ECO:0000313" key="3">
    <source>
        <dbReference type="EMBL" id="PRO75240.1"/>
    </source>
</evidence>
<accession>A0A2S9VFK5</accession>
<dbReference type="InterPro" id="IPR036761">
    <property type="entry name" value="TTHA0802/YceI-like_sf"/>
</dbReference>
<dbReference type="RefSeq" id="WP_105933047.1">
    <property type="nucleotide sequence ID" value="NZ_PVNP01000013.1"/>
</dbReference>
<feature type="chain" id="PRO_5015455015" evidence="1">
    <location>
        <begin position="20"/>
        <end position="190"/>
    </location>
</feature>
<comment type="caution">
    <text evidence="3">The sequence shown here is derived from an EMBL/GenBank/DDBJ whole genome shotgun (WGS) entry which is preliminary data.</text>
</comment>
<dbReference type="Gene3D" id="2.40.128.110">
    <property type="entry name" value="Lipid/polyisoprenoid-binding, YceI-like"/>
    <property type="match status" value="1"/>
</dbReference>
<dbReference type="PANTHER" id="PTHR34406">
    <property type="entry name" value="PROTEIN YCEI"/>
    <property type="match status" value="1"/>
</dbReference>
<evidence type="ECO:0000259" key="2">
    <source>
        <dbReference type="SMART" id="SM00867"/>
    </source>
</evidence>
<feature type="domain" description="Lipid/polyisoprenoid-binding YceI-like" evidence="2">
    <location>
        <begin position="20"/>
        <end position="188"/>
    </location>
</feature>
<evidence type="ECO:0000256" key="1">
    <source>
        <dbReference type="SAM" id="SignalP"/>
    </source>
</evidence>
<reference evidence="4" key="1">
    <citation type="journal article" date="2020" name="Int. J. Syst. Evol. Microbiol.">
        <title>Alteromonas alba sp. nov., a marine bacterium isolated from the seawater of the West Pacific Ocean.</title>
        <authorList>
            <person name="Sun C."/>
            <person name="Wu Y.-H."/>
            <person name="Xamxidin M."/>
            <person name="Cheng H."/>
            <person name="Xu X.-W."/>
        </authorList>
    </citation>
    <scope>NUCLEOTIDE SEQUENCE [LARGE SCALE GENOMIC DNA]</scope>
    <source>
        <strain evidence="4">190</strain>
    </source>
</reference>
<dbReference type="SUPFAM" id="SSF101874">
    <property type="entry name" value="YceI-like"/>
    <property type="match status" value="1"/>
</dbReference>
<dbReference type="InterPro" id="IPR027016">
    <property type="entry name" value="UCP029811"/>
</dbReference>
<evidence type="ECO:0000313" key="4">
    <source>
        <dbReference type="Proteomes" id="UP000238949"/>
    </source>
</evidence>
<dbReference type="AlphaFoldDB" id="A0A2S9VFK5"/>
<dbReference type="Proteomes" id="UP000238949">
    <property type="component" value="Unassembled WGS sequence"/>
</dbReference>
<dbReference type="OrthoDB" id="9793816at2"/>
<dbReference type="PIRSF" id="PIRSF029811">
    <property type="entry name" value="UCP029811"/>
    <property type="match status" value="1"/>
</dbReference>
<dbReference type="EMBL" id="PVNP01000013">
    <property type="protein sequence ID" value="PRO75240.1"/>
    <property type="molecule type" value="Genomic_DNA"/>
</dbReference>